<dbReference type="SUPFAM" id="SSF56645">
    <property type="entry name" value="Acyl-CoA dehydrogenase NM domain-like"/>
    <property type="match status" value="1"/>
</dbReference>
<evidence type="ECO:0000256" key="3">
    <source>
        <dbReference type="ARBA" id="ARBA00022630"/>
    </source>
</evidence>
<dbReference type="Gene3D" id="1.20.140.10">
    <property type="entry name" value="Butyryl-CoA Dehydrogenase, subunit A, domain 3"/>
    <property type="match status" value="1"/>
</dbReference>
<dbReference type="GO" id="GO:0050660">
    <property type="term" value="F:flavin adenine dinucleotide binding"/>
    <property type="evidence" value="ECO:0007669"/>
    <property type="project" value="InterPro"/>
</dbReference>
<dbReference type="InterPro" id="IPR006091">
    <property type="entry name" value="Acyl-CoA_Oxase/DH_mid-dom"/>
</dbReference>
<dbReference type="InterPro" id="IPR036250">
    <property type="entry name" value="AcylCo_DH-like_C"/>
</dbReference>
<evidence type="ECO:0000256" key="5">
    <source>
        <dbReference type="RuleBase" id="RU362125"/>
    </source>
</evidence>
<dbReference type="Pfam" id="PF00441">
    <property type="entry name" value="Acyl-CoA_dh_1"/>
    <property type="match status" value="1"/>
</dbReference>
<dbReference type="EMBL" id="FUFA01000004">
    <property type="protein sequence ID" value="SPM34925.1"/>
    <property type="molecule type" value="Genomic_DNA"/>
</dbReference>
<feature type="non-terminal residue" evidence="9">
    <location>
        <position position="1"/>
    </location>
</feature>
<evidence type="ECO:0000256" key="2">
    <source>
        <dbReference type="ARBA" id="ARBA00009347"/>
    </source>
</evidence>
<dbReference type="Pfam" id="PF02771">
    <property type="entry name" value="Acyl-CoA_dh_N"/>
    <property type="match status" value="1"/>
</dbReference>
<keyword evidence="5" id="KW-0560">Oxidoreductase</keyword>
<dbReference type="GO" id="GO:0003995">
    <property type="term" value="F:acyl-CoA dehydrogenase activity"/>
    <property type="evidence" value="ECO:0007669"/>
    <property type="project" value="TreeGrafter"/>
</dbReference>
<dbReference type="Proteomes" id="UP000240988">
    <property type="component" value="Unassembled WGS sequence"/>
</dbReference>
<evidence type="ECO:0000259" key="8">
    <source>
        <dbReference type="Pfam" id="PF02771"/>
    </source>
</evidence>
<dbReference type="InterPro" id="IPR009100">
    <property type="entry name" value="AcylCoA_DH/oxidase_NM_dom_sf"/>
</dbReference>
<dbReference type="PANTHER" id="PTHR43884">
    <property type="entry name" value="ACYL-COA DEHYDROGENASE"/>
    <property type="match status" value="1"/>
</dbReference>
<dbReference type="SUPFAM" id="SSF47203">
    <property type="entry name" value="Acyl-CoA dehydrogenase C-terminal domain-like"/>
    <property type="match status" value="1"/>
</dbReference>
<dbReference type="Gene3D" id="2.40.110.10">
    <property type="entry name" value="Butyryl-CoA Dehydrogenase, subunit A, domain 2"/>
    <property type="match status" value="1"/>
</dbReference>
<organism evidence="9 10">
    <name type="scientific">Mycobacterium rhizamassiliense</name>
    <dbReference type="NCBI Taxonomy" id="1841860"/>
    <lineage>
        <taxon>Bacteria</taxon>
        <taxon>Bacillati</taxon>
        <taxon>Actinomycetota</taxon>
        <taxon>Actinomycetes</taxon>
        <taxon>Mycobacteriales</taxon>
        <taxon>Mycobacteriaceae</taxon>
        <taxon>Mycobacterium</taxon>
    </lineage>
</organism>
<protein>
    <submittedName>
        <fullName evidence="9">Acyl-CoA dehydrogenase related to the alkylation response protein AidB</fullName>
    </submittedName>
</protein>
<dbReference type="InterPro" id="IPR046373">
    <property type="entry name" value="Acyl-CoA_Oxase/DH_mid-dom_sf"/>
</dbReference>
<dbReference type="Pfam" id="PF02770">
    <property type="entry name" value="Acyl-CoA_dh_M"/>
    <property type="match status" value="1"/>
</dbReference>
<dbReference type="InterPro" id="IPR037069">
    <property type="entry name" value="AcylCoA_DH/ox_N_sf"/>
</dbReference>
<evidence type="ECO:0000313" key="9">
    <source>
        <dbReference type="EMBL" id="SPM34925.1"/>
    </source>
</evidence>
<comment type="cofactor">
    <cofactor evidence="1 5">
        <name>FAD</name>
        <dbReference type="ChEBI" id="CHEBI:57692"/>
    </cofactor>
</comment>
<dbReference type="STRING" id="1841860.GCA_900157375_02749"/>
<dbReference type="Gene3D" id="1.10.540.10">
    <property type="entry name" value="Acyl-CoA dehydrogenase/oxidase, N-terminal domain"/>
    <property type="match status" value="1"/>
</dbReference>
<proteinExistence type="inferred from homology"/>
<reference evidence="9 10" key="1">
    <citation type="submission" date="2017-01" db="EMBL/GenBank/DDBJ databases">
        <authorList>
            <consortium name="Urmite Genomes"/>
        </authorList>
    </citation>
    <scope>NUCLEOTIDE SEQUENCE [LARGE SCALE GENOMIC DNA]</scope>
    <source>
        <strain evidence="9 10">AB57</strain>
    </source>
</reference>
<keyword evidence="10" id="KW-1185">Reference proteome</keyword>
<dbReference type="InterPro" id="IPR013786">
    <property type="entry name" value="AcylCoA_DH/ox_N"/>
</dbReference>
<feature type="domain" description="Acyl-CoA dehydrogenase/oxidase C-terminal" evidence="6">
    <location>
        <begin position="230"/>
        <end position="379"/>
    </location>
</feature>
<name>A0A2U3NTZ8_9MYCO</name>
<dbReference type="PANTHER" id="PTHR43884:SF12">
    <property type="entry name" value="ISOVALERYL-COA DEHYDROGENASE, MITOCHONDRIAL-RELATED"/>
    <property type="match status" value="1"/>
</dbReference>
<evidence type="ECO:0000256" key="4">
    <source>
        <dbReference type="ARBA" id="ARBA00022827"/>
    </source>
</evidence>
<evidence type="ECO:0000259" key="7">
    <source>
        <dbReference type="Pfam" id="PF02770"/>
    </source>
</evidence>
<comment type="similarity">
    <text evidence="2 5">Belongs to the acyl-CoA dehydrogenase family.</text>
</comment>
<evidence type="ECO:0000256" key="1">
    <source>
        <dbReference type="ARBA" id="ARBA00001974"/>
    </source>
</evidence>
<evidence type="ECO:0000313" key="10">
    <source>
        <dbReference type="Proteomes" id="UP000240988"/>
    </source>
</evidence>
<accession>A0A2U3NTZ8</accession>
<gene>
    <name evidence="9" type="ORF">MRAB57_2746</name>
</gene>
<feature type="domain" description="Acyl-CoA dehydrogenase/oxidase N-terminal" evidence="8">
    <location>
        <begin position="8"/>
        <end position="119"/>
    </location>
</feature>
<feature type="domain" description="Acyl-CoA oxidase/dehydrogenase middle" evidence="7">
    <location>
        <begin position="123"/>
        <end position="218"/>
    </location>
</feature>
<keyword evidence="3 5" id="KW-0285">Flavoprotein</keyword>
<sequence length="381" mass="41561">VKRYLFDDDHEAFRVTVRDFYVDQVVPEYTNWERKGVPPRHFWKAAGKLGLLSIQVPKEYGGAGRGGFLFNVILTEESRRAGIELDSFRMHTDITMPYFLRVANAEQQSRWLPRLVGGDAVAALATADVGAGCDDKALTVRAIRDGRNYIVYGSRTLACDGADADLIVTPVTTNPAAGRDGLSLLVIDGNSPRLTRGPKLDKVGPRTRGLAMLIFDDVVVPAENLLGEEGRGFSYLIENVAQERLSIAVNSHATAVKELHDTIEYAKDRKAFGAAVSSSQQTKFLLATCVTDIEAGQSLLDRALVAHESDELSAADAAIVKLFCTEMRDRVVDRCLQLHGDSDDMPQFHPIFAAYADAGLSPTYGASSEVMKLIIAQSLGI</sequence>
<evidence type="ECO:0000259" key="6">
    <source>
        <dbReference type="Pfam" id="PF00441"/>
    </source>
</evidence>
<dbReference type="InterPro" id="IPR009075">
    <property type="entry name" value="AcylCo_DH/oxidase_C"/>
</dbReference>
<dbReference type="AlphaFoldDB" id="A0A2U3NTZ8"/>
<keyword evidence="4 5" id="KW-0274">FAD</keyword>